<protein>
    <submittedName>
        <fullName evidence="1">Uncharacterized protein</fullName>
    </submittedName>
</protein>
<reference evidence="1 2" key="1">
    <citation type="submission" date="2020-02" db="EMBL/GenBank/DDBJ databases">
        <title>Genome sequencing for Draconibacterium sp. strain M1.</title>
        <authorList>
            <person name="Park S.-J."/>
        </authorList>
    </citation>
    <scope>NUCLEOTIDE SEQUENCE [LARGE SCALE GENOMIC DNA]</scope>
    <source>
        <strain evidence="1 2">M1</strain>
    </source>
</reference>
<dbReference type="EMBL" id="CP048409">
    <property type="protein sequence ID" value="QIA08852.1"/>
    <property type="molecule type" value="Genomic_DNA"/>
</dbReference>
<keyword evidence="2" id="KW-1185">Reference proteome</keyword>
<sequence length="205" mass="24018">MDIINILAINNWEKASLEDLSASLKEKNKSLITYSWRNFNKELSPLSLYKLLKAKFGVANGICMFSKSETTENLIHWHYTFIVEKNEIHFLGKSSGIEILLKLLPDIKFEKNDWTILIDNIKSSYSQNGESMKRIQSDFEKYTLFINPFSRLKDTLTSQVEELKILDIKEIQRIDAFNASDKEREEYYKSFCKLPQKQDSLKVDK</sequence>
<evidence type="ECO:0000313" key="2">
    <source>
        <dbReference type="Proteomes" id="UP000474630"/>
    </source>
</evidence>
<proteinExistence type="predicted"/>
<gene>
    <name evidence="1" type="ORF">G0Q07_14485</name>
</gene>
<name>A0A6C0RG95_9BACT</name>
<dbReference type="Proteomes" id="UP000474630">
    <property type="component" value="Chromosome"/>
</dbReference>
<evidence type="ECO:0000313" key="1">
    <source>
        <dbReference type="EMBL" id="QIA08852.1"/>
    </source>
</evidence>
<dbReference type="KEGG" id="drc:G0Q07_14485"/>
<dbReference type="AlphaFoldDB" id="A0A6C0RG95"/>
<accession>A0A6C0RG95</accession>
<dbReference type="RefSeq" id="WP_163347375.1">
    <property type="nucleotide sequence ID" value="NZ_CP048409.1"/>
</dbReference>
<organism evidence="1 2">
    <name type="scientific">Draconibacterium halophilum</name>
    <dbReference type="NCBI Taxonomy" id="2706887"/>
    <lineage>
        <taxon>Bacteria</taxon>
        <taxon>Pseudomonadati</taxon>
        <taxon>Bacteroidota</taxon>
        <taxon>Bacteroidia</taxon>
        <taxon>Marinilabiliales</taxon>
        <taxon>Prolixibacteraceae</taxon>
        <taxon>Draconibacterium</taxon>
    </lineage>
</organism>